<proteinExistence type="predicted"/>
<accession>D7CY31</accession>
<dbReference type="EMBL" id="CP002049">
    <property type="protein sequence ID" value="ADI13391.1"/>
    <property type="molecule type" value="Genomic_DNA"/>
</dbReference>
<reference evidence="1 2" key="2">
    <citation type="journal article" date="2011" name="Stand. Genomic Sci.">
        <title>Complete genome sequence of Truepera radiovictrix type strain (RQ-24).</title>
        <authorList>
            <person name="Ivanova N."/>
            <person name="Rohde C."/>
            <person name="Munk C."/>
            <person name="Nolan M."/>
            <person name="Lucas S."/>
            <person name="Del Rio T.G."/>
            <person name="Tice H."/>
            <person name="Deshpande S."/>
            <person name="Cheng J.F."/>
            <person name="Tapia R."/>
            <person name="Han C."/>
            <person name="Goodwin L."/>
            <person name="Pitluck S."/>
            <person name="Liolios K."/>
            <person name="Mavromatis K."/>
            <person name="Mikhailova N."/>
            <person name="Pati A."/>
            <person name="Chen A."/>
            <person name="Palaniappan K."/>
            <person name="Land M."/>
            <person name="Hauser L."/>
            <person name="Chang Y.J."/>
            <person name="Jeffries C.D."/>
            <person name="Brambilla E."/>
            <person name="Rohde M."/>
            <person name="Goker M."/>
            <person name="Tindall B.J."/>
            <person name="Woyke T."/>
            <person name="Bristow J."/>
            <person name="Eisen J.A."/>
            <person name="Markowitz V."/>
            <person name="Hugenholtz P."/>
            <person name="Kyrpides N.C."/>
            <person name="Klenk H.P."/>
            <person name="Lapidus A."/>
        </authorList>
    </citation>
    <scope>NUCLEOTIDE SEQUENCE [LARGE SCALE GENOMIC DNA]</scope>
    <source>
        <strain evidence="2">DSM 17093 / CIP 108686 / LMG 22925 / RQ-24</strain>
    </source>
</reference>
<evidence type="ECO:0000313" key="1">
    <source>
        <dbReference type="EMBL" id="ADI13391.1"/>
    </source>
</evidence>
<dbReference type="SUPFAM" id="SSF158668">
    <property type="entry name" value="MtlR-like"/>
    <property type="match status" value="1"/>
</dbReference>
<gene>
    <name evidence="1" type="ordered locus">Trad_0251</name>
</gene>
<dbReference type="PANTHER" id="PTHR37941">
    <property type="entry name" value="FUMARASE E-RELATED"/>
    <property type="match status" value="1"/>
</dbReference>
<reference evidence="2" key="1">
    <citation type="submission" date="2010-05" db="EMBL/GenBank/DDBJ databases">
        <title>The complete genome of Truepera radiovictris DSM 17093.</title>
        <authorList>
            <consortium name="US DOE Joint Genome Institute (JGI-PGF)"/>
            <person name="Lucas S."/>
            <person name="Copeland A."/>
            <person name="Lapidus A."/>
            <person name="Glavina del Rio T."/>
            <person name="Dalin E."/>
            <person name="Tice H."/>
            <person name="Bruce D."/>
            <person name="Goodwin L."/>
            <person name="Pitluck S."/>
            <person name="Kyrpides N."/>
            <person name="Mavromatis K."/>
            <person name="Ovchinnikova G."/>
            <person name="Munk A.C."/>
            <person name="Detter J.C."/>
            <person name="Han C."/>
            <person name="Tapia R."/>
            <person name="Land M."/>
            <person name="Hauser L."/>
            <person name="Markowitz V."/>
            <person name="Cheng J.-F."/>
            <person name="Hugenholtz P."/>
            <person name="Woyke T."/>
            <person name="Wu D."/>
            <person name="Tindall B."/>
            <person name="Pomrenke H.G."/>
            <person name="Brambilla E."/>
            <person name="Klenk H.-P."/>
            <person name="Eisen J.A."/>
        </authorList>
    </citation>
    <scope>NUCLEOTIDE SEQUENCE [LARGE SCALE GENOMIC DNA]</scope>
    <source>
        <strain evidence="2">DSM 17093 / CIP 108686 / LMG 22925 / RQ-24</strain>
    </source>
</reference>
<protein>
    <recommendedName>
        <fullName evidence="3">Mannitol repressor protein</fullName>
    </recommendedName>
</protein>
<dbReference type="Pfam" id="PF05068">
    <property type="entry name" value="MtlR"/>
    <property type="match status" value="1"/>
</dbReference>
<dbReference type="Proteomes" id="UP000000379">
    <property type="component" value="Chromosome"/>
</dbReference>
<evidence type="ECO:0008006" key="3">
    <source>
        <dbReference type="Google" id="ProtNLM"/>
    </source>
</evidence>
<evidence type="ECO:0000313" key="2">
    <source>
        <dbReference type="Proteomes" id="UP000000379"/>
    </source>
</evidence>
<dbReference type="Gene3D" id="1.20.120.330">
    <property type="entry name" value="Nucleotidyltransferases domain 2"/>
    <property type="match status" value="1"/>
</dbReference>
<dbReference type="HOGENOM" id="CLU_1383665_0_0_0"/>
<keyword evidence="2" id="KW-1185">Reference proteome</keyword>
<dbReference type="KEGG" id="tra:Trad_0251"/>
<organism evidence="1 2">
    <name type="scientific">Truepera radiovictrix (strain DSM 17093 / CIP 108686 / LMG 22925 / RQ-24)</name>
    <dbReference type="NCBI Taxonomy" id="649638"/>
    <lineage>
        <taxon>Bacteria</taxon>
        <taxon>Thermotogati</taxon>
        <taxon>Deinococcota</taxon>
        <taxon>Deinococci</taxon>
        <taxon>Trueperales</taxon>
        <taxon>Trueperaceae</taxon>
        <taxon>Truepera</taxon>
    </lineage>
</organism>
<dbReference type="PANTHER" id="PTHR37941:SF1">
    <property type="entry name" value="FUMARASE E-RELATED"/>
    <property type="match status" value="1"/>
</dbReference>
<dbReference type="InterPro" id="IPR038026">
    <property type="entry name" value="MtlR-like_sf"/>
</dbReference>
<dbReference type="AlphaFoldDB" id="D7CY31"/>
<dbReference type="eggNOG" id="COG3722">
    <property type="taxonomic scope" value="Bacteria"/>
</dbReference>
<dbReference type="STRING" id="649638.Trad_0251"/>
<dbReference type="OrthoDB" id="9814134at2"/>
<name>D7CY31_TRURR</name>
<dbReference type="RefSeq" id="WP_013176771.1">
    <property type="nucleotide sequence ID" value="NC_014221.1"/>
</dbReference>
<dbReference type="GO" id="GO:0045892">
    <property type="term" value="P:negative regulation of DNA-templated transcription"/>
    <property type="evidence" value="ECO:0007669"/>
    <property type="project" value="TreeGrafter"/>
</dbReference>
<dbReference type="InterPro" id="IPR007761">
    <property type="entry name" value="MtlR-like"/>
</dbReference>
<sequence>MSQAKLPEYAAQAKKRVDAFRASLEEESDRGLVLVGGAFLEEELKELLRVYFALQRRLLNPASQSAQELENTVKSLFSFQGGGPLSTFAGKSNLAYALGLLEKYEFRSLGSFSKLRNKFAHNIESNTLQSPQVVDLVKNFLDSKKVERDAVADRVAKLAYQLIARTVILSQDDLPAETTLQLLGFARGDPYGLSQKT</sequence>